<keyword evidence="1 4" id="KW-0349">Heme</keyword>
<dbReference type="EMBL" id="JACHHW010000005">
    <property type="protein sequence ID" value="MBB5187676.1"/>
    <property type="molecule type" value="Genomic_DNA"/>
</dbReference>
<evidence type="ECO:0000256" key="4">
    <source>
        <dbReference type="PROSITE-ProRule" id="PRU00433"/>
    </source>
</evidence>
<evidence type="ECO:0000313" key="6">
    <source>
        <dbReference type="EMBL" id="MBB5187676.1"/>
    </source>
</evidence>
<dbReference type="InterPro" id="IPR051395">
    <property type="entry name" value="Cytochrome_c_Peroxidase/MauG"/>
</dbReference>
<dbReference type="SUPFAM" id="SSF46626">
    <property type="entry name" value="Cytochrome c"/>
    <property type="match status" value="1"/>
</dbReference>
<dbReference type="PANTHER" id="PTHR30600:SF4">
    <property type="entry name" value="CYTOCHROME C DOMAIN-CONTAINING PROTEIN"/>
    <property type="match status" value="1"/>
</dbReference>
<organism evidence="6 7">
    <name type="scientific">Zhongshania antarctica</name>
    <dbReference type="NCBI Taxonomy" id="641702"/>
    <lineage>
        <taxon>Bacteria</taxon>
        <taxon>Pseudomonadati</taxon>
        <taxon>Pseudomonadota</taxon>
        <taxon>Gammaproteobacteria</taxon>
        <taxon>Cellvibrionales</taxon>
        <taxon>Spongiibacteraceae</taxon>
        <taxon>Zhongshania</taxon>
    </lineage>
</organism>
<dbReference type="PROSITE" id="PS51007">
    <property type="entry name" value="CYTC"/>
    <property type="match status" value="1"/>
</dbReference>
<dbReference type="PROSITE" id="PS51257">
    <property type="entry name" value="PROKAR_LIPOPROTEIN"/>
    <property type="match status" value="1"/>
</dbReference>
<dbReference type="AlphaFoldDB" id="A0A840R582"/>
<reference evidence="6 7" key="1">
    <citation type="submission" date="2020-08" db="EMBL/GenBank/DDBJ databases">
        <title>Genomic Encyclopedia of Type Strains, Phase IV (KMG-IV): sequencing the most valuable type-strain genomes for metagenomic binning, comparative biology and taxonomic classification.</title>
        <authorList>
            <person name="Goeker M."/>
        </authorList>
    </citation>
    <scope>NUCLEOTIDE SEQUENCE [LARGE SCALE GENOMIC DNA]</scope>
    <source>
        <strain evidence="6 7">DSM 25701</strain>
    </source>
</reference>
<protein>
    <submittedName>
        <fullName evidence="6">CxxC motif-containing protein (DUF1111 family)</fullName>
    </submittedName>
</protein>
<evidence type="ECO:0000259" key="5">
    <source>
        <dbReference type="PROSITE" id="PS51007"/>
    </source>
</evidence>
<name>A0A840R582_9GAMM</name>
<keyword evidence="3 4" id="KW-0408">Iron</keyword>
<sequence length="466" mass="50263">MKFIFVPSMFAVIFFVVFVSGCSRDLNFSKPEKNEALSGGATTFQKLNPDVSLSRDAYSQAAVNLSFEQRSLFAVGNAFFTAPWLPPLSKGSNRVGLGPLFNAAACQDCHIRDGRGHPPGAVLGDSSLLRIAIAGGEPDPVYGAQIQTRALPGLASEAAPAVYWHHQSLQLAGGETLSLRKPQITMAQLNYGPLADGAALSLRVAPAMIGLGLLESIAEADIAAGEDSHDRDGDGISGRVNRVWSEEAQAIVIGRFGWKAGQPTVRQQSLLAFSQDIGISSGLYPNPQCSAAQTDCLALPSAGNPELSESVETALIFYAQHLAVPARRWHDREDVLAGKRLFHQLGCAACHRPQWRTAEQGVGQSLSAQLIWPYTDMLLHDMGEGLADGVNEFSAQGREWRTAPLWGIHLAKVVGGSAVGFLHDGRARNFKEAIMWHGGEAKVSRDAWASLSKEEREKLIWFLKSL</sequence>
<evidence type="ECO:0000313" key="7">
    <source>
        <dbReference type="Proteomes" id="UP000536640"/>
    </source>
</evidence>
<dbReference type="GO" id="GO:0046872">
    <property type="term" value="F:metal ion binding"/>
    <property type="evidence" value="ECO:0007669"/>
    <property type="project" value="UniProtKB-KW"/>
</dbReference>
<dbReference type="Gene3D" id="1.10.760.10">
    <property type="entry name" value="Cytochrome c-like domain"/>
    <property type="match status" value="1"/>
</dbReference>
<dbReference type="PANTHER" id="PTHR30600">
    <property type="entry name" value="CYTOCHROME C PEROXIDASE-RELATED"/>
    <property type="match status" value="1"/>
</dbReference>
<evidence type="ECO:0000256" key="1">
    <source>
        <dbReference type="ARBA" id="ARBA00022617"/>
    </source>
</evidence>
<dbReference type="InterPro" id="IPR010538">
    <property type="entry name" value="DHOR"/>
</dbReference>
<proteinExistence type="predicted"/>
<dbReference type="Pfam" id="PF06537">
    <property type="entry name" value="DHOR"/>
    <property type="match status" value="2"/>
</dbReference>
<keyword evidence="2 4" id="KW-0479">Metal-binding</keyword>
<feature type="domain" description="Cytochrome c" evidence="5">
    <location>
        <begin position="333"/>
        <end position="466"/>
    </location>
</feature>
<dbReference type="InterPro" id="IPR009056">
    <property type="entry name" value="Cyt_c-like_dom"/>
</dbReference>
<dbReference type="GO" id="GO:0004130">
    <property type="term" value="F:cytochrome-c peroxidase activity"/>
    <property type="evidence" value="ECO:0007669"/>
    <property type="project" value="TreeGrafter"/>
</dbReference>
<comment type="caution">
    <text evidence="6">The sequence shown here is derived from an EMBL/GenBank/DDBJ whole genome shotgun (WGS) entry which is preliminary data.</text>
</comment>
<keyword evidence="7" id="KW-1185">Reference proteome</keyword>
<dbReference type="Proteomes" id="UP000536640">
    <property type="component" value="Unassembled WGS sequence"/>
</dbReference>
<evidence type="ECO:0000256" key="2">
    <source>
        <dbReference type="ARBA" id="ARBA00022723"/>
    </source>
</evidence>
<gene>
    <name evidence="6" type="ORF">HNQ57_001954</name>
</gene>
<dbReference type="RefSeq" id="WP_184462518.1">
    <property type="nucleotide sequence ID" value="NZ_JACHHW010000005.1"/>
</dbReference>
<dbReference type="InterPro" id="IPR036909">
    <property type="entry name" value="Cyt_c-like_dom_sf"/>
</dbReference>
<accession>A0A840R582</accession>
<evidence type="ECO:0000256" key="3">
    <source>
        <dbReference type="ARBA" id="ARBA00023004"/>
    </source>
</evidence>
<dbReference type="PIRSF" id="PIRSF028099">
    <property type="entry name" value="DUF1111"/>
    <property type="match status" value="1"/>
</dbReference>
<dbReference type="GO" id="GO:0009055">
    <property type="term" value="F:electron transfer activity"/>
    <property type="evidence" value="ECO:0007669"/>
    <property type="project" value="InterPro"/>
</dbReference>
<dbReference type="GO" id="GO:0020037">
    <property type="term" value="F:heme binding"/>
    <property type="evidence" value="ECO:0007669"/>
    <property type="project" value="InterPro"/>
</dbReference>